<gene>
    <name evidence="2" type="ORF">EAJ18_22385</name>
</gene>
<feature type="signal peptide" evidence="1">
    <location>
        <begin position="1"/>
        <end position="16"/>
    </location>
</feature>
<evidence type="ECO:0000256" key="1">
    <source>
        <dbReference type="SAM" id="SignalP"/>
    </source>
</evidence>
<evidence type="ECO:0008006" key="4">
    <source>
        <dbReference type="Google" id="ProtNLM"/>
    </source>
</evidence>
<proteinExistence type="predicted"/>
<evidence type="ECO:0000313" key="3">
    <source>
        <dbReference type="Proteomes" id="UP000292985"/>
    </source>
</evidence>
<organism evidence="2 3">
    <name type="scientific">Citrobacter amalonaticus</name>
    <dbReference type="NCBI Taxonomy" id="35703"/>
    <lineage>
        <taxon>Bacteria</taxon>
        <taxon>Pseudomonadati</taxon>
        <taxon>Pseudomonadota</taxon>
        <taxon>Gammaproteobacteria</taxon>
        <taxon>Enterobacterales</taxon>
        <taxon>Enterobacteriaceae</taxon>
        <taxon>Citrobacter</taxon>
    </lineage>
</organism>
<dbReference type="Proteomes" id="UP000292985">
    <property type="component" value="Unassembled WGS sequence"/>
</dbReference>
<dbReference type="RefSeq" id="WP_130098258.1">
    <property type="nucleotide sequence ID" value="NZ_RCYA01000016.1"/>
</dbReference>
<name>A0ABY0HQJ1_CITAM</name>
<keyword evidence="3" id="KW-1185">Reference proteome</keyword>
<feature type="chain" id="PRO_5046445633" description="Phage tail protein" evidence="1">
    <location>
        <begin position="17"/>
        <end position="240"/>
    </location>
</feature>
<comment type="caution">
    <text evidence="2">The sequence shown here is derived from an EMBL/GenBank/DDBJ whole genome shotgun (WGS) entry which is preliminary data.</text>
</comment>
<evidence type="ECO:0000313" key="2">
    <source>
        <dbReference type="EMBL" id="RYT40665.1"/>
    </source>
</evidence>
<sequence>MALTLLAANNAQTVLAAGINATATTLTVNTGTGNLFPSPVSGTSFFKLTLVDSATGSLSEIVHVTSRTGDTMTIERAQEGTTARIWSANDIAANMLTAGSLQLYAQKDQSLLIANNLSEIANAGPDAVAQTLSNLGLGGTANYVDLGNGYRLVWVKGNAPGGALAAAAAVAVSLTFPQAFGSTPIIYWSAVSTPSGVTAGAGVVATCADLTATGMSVNLYNASNANKQITAVIGFAIGKM</sequence>
<reference evidence="2 3" key="1">
    <citation type="journal article" date="2019" name="Science, e1252229">
        <title>Invertible promoters mediate bacterial phase variation, antibiotic resistance, and host adaptation in the gut.</title>
        <authorList>
            <person name="Jiang X."/>
            <person name="Hall A.B."/>
            <person name="Arthur T.D."/>
            <person name="Plichta D.R."/>
            <person name="Covington C.T."/>
            <person name="Poyet M."/>
            <person name="Crothers J."/>
            <person name="Moses P.L."/>
            <person name="Tolonen A.C."/>
            <person name="Vlamakis H."/>
            <person name="Alm E.J."/>
            <person name="Xavier R.J."/>
        </authorList>
    </citation>
    <scope>NUCLEOTIDE SEQUENCE [LARGE SCALE GENOMIC DNA]</scope>
    <source>
        <strain evidence="3">ca_0067</strain>
    </source>
</reference>
<protein>
    <recommendedName>
        <fullName evidence="4">Phage tail protein</fullName>
    </recommendedName>
</protein>
<dbReference type="EMBL" id="RCYA01000016">
    <property type="protein sequence ID" value="RYT40665.1"/>
    <property type="molecule type" value="Genomic_DNA"/>
</dbReference>
<keyword evidence="1" id="KW-0732">Signal</keyword>
<accession>A0ABY0HQJ1</accession>